<accession>A0A1S1LKN2</accession>
<sequence length="356" mass="38663">MKLPVIRPVYASLRDPVTDLQIREFECEAQAAEMVKRSDEHDRGPAARYSEDLSAINEFAENVGIVSIPDIPPAVALGRYVRRHATGIWFGIIGVLAAVLATLVLTGARAFTPAMILPMAGAVMSASGWLYLKKDLVSDSSAEQMVTARKALLDTFALPVKPCAASAAAASEDEPDSGIAVPGRVSERDRKIEAIRCAVTQLDREWLDFQLKLYDWWLGKPALRDDTVPATAAYRDAYDQLTQLADELSDSSSDEQIAAADQAAERALLAWQAANAHAEVAGVSDRTPTERAALRHLNTLVAELADPGTVRERWPVLVAHIGREMDKLTTIPASWAQVRAYLNSLGIGERLPAIEA</sequence>
<protein>
    <submittedName>
        <fullName evidence="2">Uncharacterized protein</fullName>
    </submittedName>
</protein>
<gene>
    <name evidence="2" type="ORF">BKG82_26210</name>
</gene>
<keyword evidence="1" id="KW-0472">Membrane</keyword>
<organism evidence="2 3">
    <name type="scientific">Mycobacteroides chelonae</name>
    <name type="common">Mycobacterium chelonae</name>
    <dbReference type="NCBI Taxonomy" id="1774"/>
    <lineage>
        <taxon>Bacteria</taxon>
        <taxon>Bacillati</taxon>
        <taxon>Actinomycetota</taxon>
        <taxon>Actinomycetes</taxon>
        <taxon>Mycobacteriales</taxon>
        <taxon>Mycobacteriaceae</taxon>
        <taxon>Mycobacteroides</taxon>
    </lineage>
</organism>
<reference evidence="2 3" key="1">
    <citation type="submission" date="2016-10" db="EMBL/GenBank/DDBJ databases">
        <title>Evaluation of Human, Veterinary and Environmental Mycobacterium chelonae Isolates by Core Genome Phylogenomic Analysis, Targeted Gene Comparison, and Anti-microbial Susceptibility Patterns: A Tale of Mistaken Identities.</title>
        <authorList>
            <person name="Fogelson S.B."/>
            <person name="Camus A.C."/>
            <person name="Lorenz W."/>
            <person name="Vasireddy R."/>
            <person name="Vasireddy S."/>
            <person name="Smith T."/>
            <person name="Brown-Elliott B.A."/>
            <person name="Wallace R.J.Jr."/>
            <person name="Hasan N.A."/>
            <person name="Reischl U."/>
            <person name="Sanchez S."/>
        </authorList>
    </citation>
    <scope>NUCLEOTIDE SEQUENCE [LARGE SCALE GENOMIC DNA]</scope>
    <source>
        <strain evidence="2 3">15515</strain>
    </source>
</reference>
<keyword evidence="1" id="KW-1133">Transmembrane helix</keyword>
<evidence type="ECO:0000256" key="1">
    <source>
        <dbReference type="SAM" id="Phobius"/>
    </source>
</evidence>
<name>A0A1S1LKN2_MYCCH</name>
<keyword evidence="1" id="KW-0812">Transmembrane</keyword>
<evidence type="ECO:0000313" key="2">
    <source>
        <dbReference type="EMBL" id="OHU47154.1"/>
    </source>
</evidence>
<feature type="transmembrane region" description="Helical" evidence="1">
    <location>
        <begin position="88"/>
        <end position="108"/>
    </location>
</feature>
<dbReference type="AlphaFoldDB" id="A0A1S1LKN2"/>
<proteinExistence type="predicted"/>
<comment type="caution">
    <text evidence="2">The sequence shown here is derived from an EMBL/GenBank/DDBJ whole genome shotgun (WGS) entry which is preliminary data.</text>
</comment>
<evidence type="ECO:0000313" key="3">
    <source>
        <dbReference type="Proteomes" id="UP000180043"/>
    </source>
</evidence>
<dbReference type="EMBL" id="MLIQ01000042">
    <property type="protein sequence ID" value="OHU47154.1"/>
    <property type="molecule type" value="Genomic_DNA"/>
</dbReference>
<dbReference type="Proteomes" id="UP000180043">
    <property type="component" value="Unassembled WGS sequence"/>
</dbReference>